<reference evidence="3" key="1">
    <citation type="submission" date="2021-10" db="EMBL/GenBank/DDBJ databases">
        <title>Anaerobic single-cell dispensing facilitates the cultivation of human gut bacteria.</title>
        <authorList>
            <person name="Afrizal A."/>
        </authorList>
    </citation>
    <scope>NUCLEOTIDE SEQUENCE</scope>
    <source>
        <strain evidence="3">CLA-AA-H274</strain>
    </source>
</reference>
<name>A0AAE3AQX6_9FIRM</name>
<accession>A0AAE3AQX6</accession>
<evidence type="ECO:0000313" key="4">
    <source>
        <dbReference type="Proteomes" id="UP001198962"/>
    </source>
</evidence>
<feature type="domain" description="DUF5717" evidence="2">
    <location>
        <begin position="1"/>
        <end position="880"/>
    </location>
</feature>
<dbReference type="InterPro" id="IPR043774">
    <property type="entry name" value="DUF5717_C"/>
</dbReference>
<sequence>MREKINRLARGIVDTDVLQVNVVPESVEEAIQAGELTKKELYVTDLQGRFIKGLVYSSNPRVRIHKEAFGGNRNHITYEIDGRNLSKDDVISGAFYLVTNGGERKVPFSFSVDIGVSGKVLDGLQTAGDLAELVHRDQELALRLFEYQDFAEAPFMQDLRVRALYDGLKGRPNRQNQLEEFLVVQGAKKPVSLSVDTRARRYEGLSDIRMDLLEIKAGTWGAVSIEVMAEGDFLELPRKSFERKDFKDQSCMVSFAINPGRLHRGKNLGVIHVRTIRQQFDVPIEAVGEDESAEPRQKGRKKSISRYLKMRLEYETVSGKRRQALAGKLKQELEVQRETEGENARNALCLAELYVVSGEREHAMALLESCRAQVNSQRMDDRVMYSYFQYLLYRIQQKPGQREGLLRLVRQNESIEKKAMARGYLYLIQLLIDPDQAMNPAGTLDEMHTLFAQGCTSPWMYMQALKIFEEDVKLLRRLDEFEMQVMSFGARRGLISEELAKRIAQLSVTVRPHRVLHYRMLRALYEKYENKELLSALCGVLIRSDCRDKRYFSWYQRALKEGVSLTRLYEYYLYSLPEDYAYLLPREVLLYFSYEKSLDEDSRASLYVNILRYMNPESELYKKYERDMEKFAMDQLLKSRINSRIAVLYEHMLYKEMIDEKVARVLPSILRSYRIQIDNPSIRYVVVCSGETEGQDAFPIKDGTAYVPLFSENPVLLFQDEYGNRYANLPFKKLPAMAHKEERELEARCYEVFPEHPMLRLQECRLIVENGISDDGQLIRLREASEEMRFNLLFRRRVLSRILEYDQRMIESDAGELPDDVEYLARLDLTKMNNAERGQICEILTWQGYYRDAFDIMCTYGWESVRSARLLKLCSGMILKEISGRDDRLVLLACKLFSEGRYDDAVLDYLCEYFNGSTKQMFKVLSQSVRDHIALYDLPERLLAQMMFSGETDRLDQVFDWYVDGKATSELVVRAYFTTKSVDYFLHEKIGSGRVFDYLERVMNKAEDKSRVPTIYLLALCRHYASMKTLSEEQKELARKIVDLLISEGRVFAWFHDLGRLTPMPDGIMDKVIVEYHGDRDSRPELMARVLPDEEQYAPEELRKVYPGIYVHQKVLFEGELLEYQVYDRKDGKRVLVDEGSISCDIEMTSSAGNRFASLNEMGLCLSLKEEGTLKDKMKKYLTDSAVMEELFGLM</sequence>
<comment type="caution">
    <text evidence="3">The sequence shown here is derived from an EMBL/GenBank/DDBJ whole genome shotgun (WGS) entry which is preliminary data.</text>
</comment>
<gene>
    <name evidence="3" type="ORF">LKD32_05865</name>
</gene>
<evidence type="ECO:0000259" key="1">
    <source>
        <dbReference type="Pfam" id="PF18983"/>
    </source>
</evidence>
<evidence type="ECO:0000313" key="3">
    <source>
        <dbReference type="EMBL" id="MCC2164409.1"/>
    </source>
</evidence>
<evidence type="ECO:0000259" key="2">
    <source>
        <dbReference type="Pfam" id="PF18984"/>
    </source>
</evidence>
<dbReference type="InterPro" id="IPR043775">
    <property type="entry name" value="DUF5717_N"/>
</dbReference>
<dbReference type="Pfam" id="PF18984">
    <property type="entry name" value="DUF5717_N"/>
    <property type="match status" value="1"/>
</dbReference>
<protein>
    <submittedName>
        <fullName evidence="3">DUF5717 family protein</fullName>
    </submittedName>
</protein>
<dbReference type="Pfam" id="PF18983">
    <property type="entry name" value="DUF5717"/>
    <property type="match status" value="1"/>
</dbReference>
<proteinExistence type="predicted"/>
<dbReference type="AlphaFoldDB" id="A0AAE3AQX6"/>
<dbReference type="RefSeq" id="WP_308451055.1">
    <property type="nucleotide sequence ID" value="NZ_JAJEPU010000013.1"/>
</dbReference>
<organism evidence="3 4">
    <name type="scientific">Brotaphodocola catenula</name>
    <dbReference type="NCBI Taxonomy" id="2885361"/>
    <lineage>
        <taxon>Bacteria</taxon>
        <taxon>Bacillati</taxon>
        <taxon>Bacillota</taxon>
        <taxon>Clostridia</taxon>
        <taxon>Lachnospirales</taxon>
        <taxon>Lachnospiraceae</taxon>
        <taxon>Brotaphodocola</taxon>
    </lineage>
</organism>
<feature type="domain" description="DUF5717" evidence="1">
    <location>
        <begin position="886"/>
        <end position="1192"/>
    </location>
</feature>
<dbReference type="Proteomes" id="UP001198962">
    <property type="component" value="Unassembled WGS sequence"/>
</dbReference>
<keyword evidence="4" id="KW-1185">Reference proteome</keyword>
<dbReference type="EMBL" id="JAJEPU010000013">
    <property type="protein sequence ID" value="MCC2164409.1"/>
    <property type="molecule type" value="Genomic_DNA"/>
</dbReference>